<evidence type="ECO:0000313" key="10">
    <source>
        <dbReference type="Proteomes" id="UP000245872"/>
    </source>
</evidence>
<dbReference type="Gene3D" id="3.40.50.720">
    <property type="entry name" value="NAD(P)-binding Rossmann-like Domain"/>
    <property type="match status" value="1"/>
</dbReference>
<dbReference type="SMART" id="SM00839">
    <property type="entry name" value="ELFV_dehydrog"/>
    <property type="match status" value="1"/>
</dbReference>
<dbReference type="PANTHER" id="PTHR42722">
    <property type="entry name" value="LEUCINE DEHYDROGENASE"/>
    <property type="match status" value="1"/>
</dbReference>
<dbReference type="SUPFAM" id="SSF51735">
    <property type="entry name" value="NAD(P)-binding Rossmann-fold domains"/>
    <property type="match status" value="1"/>
</dbReference>
<dbReference type="InterPro" id="IPR036291">
    <property type="entry name" value="NAD(P)-bd_dom_sf"/>
</dbReference>
<reference evidence="9 10" key="1">
    <citation type="submission" date="2018-05" db="EMBL/GenBank/DDBJ databases">
        <title>Candidatus Cardinium hertigii Genome Assembly.</title>
        <authorList>
            <person name="Showmaker K.C."/>
            <person name="Walden K.O."/>
            <person name="Fields C.J."/>
            <person name="Lambert K.N."/>
            <person name="Hudson M.E."/>
        </authorList>
    </citation>
    <scope>NUCLEOTIDE SEQUENCE [LARGE SCALE GENOMIC DNA]</scope>
    <source>
        <strain evidence="10">cHgTN10</strain>
    </source>
</reference>
<dbReference type="KEGG" id="cher:DK880_00090"/>
<evidence type="ECO:0000256" key="4">
    <source>
        <dbReference type="PIRSR" id="PIRSR000188-1"/>
    </source>
</evidence>
<dbReference type="EC" id="1.4.1.9" evidence="9"/>
<feature type="binding site" evidence="5">
    <location>
        <begin position="196"/>
        <end position="201"/>
    </location>
    <ligand>
        <name>NAD(+)</name>
        <dbReference type="ChEBI" id="CHEBI:57540"/>
    </ligand>
</feature>
<dbReference type="CDD" id="cd01075">
    <property type="entry name" value="NAD_bind_Leu_Phe_Val_DH"/>
    <property type="match status" value="1"/>
</dbReference>
<evidence type="ECO:0000256" key="6">
    <source>
        <dbReference type="PROSITE-ProRule" id="PRU10061"/>
    </source>
</evidence>
<dbReference type="SUPFAM" id="SSF53223">
    <property type="entry name" value="Aminoacid dehydrogenase-like, N-terminal domain"/>
    <property type="match status" value="1"/>
</dbReference>
<proteinExistence type="inferred from homology"/>
<feature type="domain" description="Glutamate/phenylalanine/leucine/valine/L-tryptophan dehydrogenase C-terminal" evidence="8">
    <location>
        <begin position="160"/>
        <end position="370"/>
    </location>
</feature>
<dbReference type="AlphaFoldDB" id="A0A2Z3L6M6"/>
<dbReference type="GO" id="GO:0006520">
    <property type="term" value="P:amino acid metabolic process"/>
    <property type="evidence" value="ECO:0007669"/>
    <property type="project" value="InterPro"/>
</dbReference>
<dbReference type="Pfam" id="PF00208">
    <property type="entry name" value="ELFV_dehydrog"/>
    <property type="match status" value="1"/>
</dbReference>
<sequence>MKVIEQSYFEHAISTDRDGATHFEQKGPEQIVYLQDEATALQAIVAIHDTTLGPAVGGLRFLAYPDEQAALQDVLRLSRSMTYKAAIAGLDVGGGKAVLIKKKGVTLTEAILRKYGSYVERLGGHYITATDYNTSMEHMVQIAKSTRHVIGLPVALGGSGDPSENTAYGLYIAMKAAAKKVFGSDRLVGKKIGVAGVGKVGSCLVSLLCQEKAVVYVTDICPDRLQTLSELHKVVIVTTEHLHSLPLDIYAPCALGASLNAETIPQLNCAIIAGAANNQLAQPEKDGRRLFEREIVYVPDFLANAGGLINAVTELDMRSFNKNLVKQRTEELYSICLHVLDKAAESCCPTEEVAQSLALTRIQSIKNAFVR</sequence>
<dbReference type="PRINTS" id="PR00082">
    <property type="entry name" value="GLFDHDRGNASE"/>
</dbReference>
<keyword evidence="5" id="KW-0547">Nucleotide-binding</keyword>
<dbReference type="InterPro" id="IPR046346">
    <property type="entry name" value="Aminoacid_DH-like_N_sf"/>
</dbReference>
<evidence type="ECO:0000256" key="3">
    <source>
        <dbReference type="ARBA" id="ARBA00023027"/>
    </source>
</evidence>
<dbReference type="Proteomes" id="UP000245872">
    <property type="component" value="Chromosome"/>
</dbReference>
<comment type="similarity">
    <text evidence="1 7">Belongs to the Glu/Leu/Phe/Val dehydrogenases family.</text>
</comment>
<accession>A0A2Z3L6M6</accession>
<dbReference type="InterPro" id="IPR006097">
    <property type="entry name" value="Glu/Leu/Phe/Val/Trp_DH_dimer"/>
</dbReference>
<feature type="active site" description="Proton donor/acceptor" evidence="4">
    <location>
        <position position="96"/>
    </location>
</feature>
<evidence type="ECO:0000256" key="7">
    <source>
        <dbReference type="RuleBase" id="RU004417"/>
    </source>
</evidence>
<dbReference type="RefSeq" id="WP_109996891.1">
    <property type="nucleotide sequence ID" value="NZ_CP029619.1"/>
</dbReference>
<keyword evidence="10" id="KW-1185">Reference proteome</keyword>
<dbReference type="GO" id="GO:0050049">
    <property type="term" value="F:L-leucine dehydrogenase activity"/>
    <property type="evidence" value="ECO:0007669"/>
    <property type="project" value="UniProtKB-EC"/>
</dbReference>
<dbReference type="PIRSF" id="PIRSF000188">
    <property type="entry name" value="Phe_leu_dh"/>
    <property type="match status" value="1"/>
</dbReference>
<evidence type="ECO:0000256" key="1">
    <source>
        <dbReference type="ARBA" id="ARBA00006382"/>
    </source>
</evidence>
<dbReference type="Pfam" id="PF02812">
    <property type="entry name" value="ELFV_dehydrog_N"/>
    <property type="match status" value="1"/>
</dbReference>
<evidence type="ECO:0000256" key="5">
    <source>
        <dbReference type="PIRSR" id="PIRSR000188-2"/>
    </source>
</evidence>
<dbReference type="InterPro" id="IPR016211">
    <property type="entry name" value="Glu/Phe/Leu/Val/Trp_DH_bac/arc"/>
</dbReference>
<gene>
    <name evidence="9" type="primary">ldh</name>
    <name evidence="9" type="ORF">DK880_00090</name>
</gene>
<dbReference type="InterPro" id="IPR031158">
    <property type="entry name" value="GH10_AS"/>
</dbReference>
<keyword evidence="2 7" id="KW-0560">Oxidoreductase</keyword>
<name>A0A2Z3L6M6_9BACT</name>
<organism evidence="9 10">
    <name type="scientific">Candidatus Cardinium hertigii</name>
    <dbReference type="NCBI Taxonomy" id="247481"/>
    <lineage>
        <taxon>Bacteria</taxon>
        <taxon>Pseudomonadati</taxon>
        <taxon>Bacteroidota</taxon>
        <taxon>Cytophagia</taxon>
        <taxon>Cytophagales</taxon>
        <taxon>Amoebophilaceae</taxon>
        <taxon>Candidatus Cardinium</taxon>
    </lineage>
</organism>
<evidence type="ECO:0000256" key="2">
    <source>
        <dbReference type="ARBA" id="ARBA00023002"/>
    </source>
</evidence>
<dbReference type="InterPro" id="IPR006096">
    <property type="entry name" value="Glu/Leu/Phe/Val/Trp_DH_C"/>
</dbReference>
<evidence type="ECO:0000259" key="8">
    <source>
        <dbReference type="SMART" id="SM00839"/>
    </source>
</evidence>
<protein>
    <submittedName>
        <fullName evidence="9">Leucine dehydrogenase</fullName>
        <ecNumber evidence="9">1.4.1.9</ecNumber>
    </submittedName>
</protein>
<dbReference type="Gene3D" id="3.40.50.10860">
    <property type="entry name" value="Leucine Dehydrogenase, chain A, domain 1"/>
    <property type="match status" value="1"/>
</dbReference>
<evidence type="ECO:0000313" key="9">
    <source>
        <dbReference type="EMBL" id="AWN81428.1"/>
    </source>
</evidence>
<dbReference type="PANTHER" id="PTHR42722:SF1">
    <property type="entry name" value="VALINE DEHYDROGENASE"/>
    <property type="match status" value="1"/>
</dbReference>
<feature type="active site" description="Nucleophile" evidence="6">
    <location>
        <position position="314"/>
    </location>
</feature>
<dbReference type="PROSITE" id="PS00591">
    <property type="entry name" value="GH10_1"/>
    <property type="match status" value="1"/>
</dbReference>
<dbReference type="OrthoDB" id="9803297at2"/>
<dbReference type="GO" id="GO:0000166">
    <property type="term" value="F:nucleotide binding"/>
    <property type="evidence" value="ECO:0007669"/>
    <property type="project" value="UniProtKB-KW"/>
</dbReference>
<dbReference type="InterPro" id="IPR006095">
    <property type="entry name" value="Glu/Leu/Phe/Val/Trp_DH"/>
</dbReference>
<dbReference type="EMBL" id="CP029619">
    <property type="protein sequence ID" value="AWN81428.1"/>
    <property type="molecule type" value="Genomic_DNA"/>
</dbReference>
<keyword evidence="3 5" id="KW-0520">NAD</keyword>